<dbReference type="AlphaFoldDB" id="A0A1S7TTB5"/>
<dbReference type="EMBL" id="FCNP01000031">
    <property type="protein sequence ID" value="CVI57835.1"/>
    <property type="molecule type" value="Genomic_DNA"/>
</dbReference>
<gene>
    <name evidence="1" type="ORF">AGR7A_Lc100088</name>
</gene>
<proteinExistence type="predicted"/>
<protein>
    <submittedName>
        <fullName evidence="1">Uncharacterized protein</fullName>
    </submittedName>
</protein>
<comment type="caution">
    <text evidence="1">The sequence shown here is derived from an EMBL/GenBank/DDBJ whole genome shotgun (WGS) entry which is preliminary data.</text>
</comment>
<evidence type="ECO:0000313" key="2">
    <source>
        <dbReference type="Proteomes" id="UP000192140"/>
    </source>
</evidence>
<sequence length="68" mass="7720">MTDASKRPSLSYPLTRPPHIWLRAAPTTVFTGVASARLHILTQVKKVICRLPFFALSKFQKLLKIQET</sequence>
<reference evidence="1" key="1">
    <citation type="submission" date="2016-01" db="EMBL/GenBank/DDBJ databases">
        <authorList>
            <person name="Regsiter A."/>
            <person name="william w."/>
        </authorList>
    </citation>
    <scope>NUCLEOTIDE SEQUENCE</scope>
    <source>
        <strain evidence="1">NCPPB 1641</strain>
    </source>
</reference>
<keyword evidence="2" id="KW-1185">Reference proteome</keyword>
<name>A0A1S7TTB5_9HYPH</name>
<evidence type="ECO:0000313" key="1">
    <source>
        <dbReference type="EMBL" id="CVI57835.1"/>
    </source>
</evidence>
<accession>A0A1S7TTB5</accession>
<organism evidence="1 2">
    <name type="scientific">Agrobacterium deltaense NCPPB 1641</name>
    <dbReference type="NCBI Taxonomy" id="1183425"/>
    <lineage>
        <taxon>Bacteria</taxon>
        <taxon>Pseudomonadati</taxon>
        <taxon>Pseudomonadota</taxon>
        <taxon>Alphaproteobacteria</taxon>
        <taxon>Hyphomicrobiales</taxon>
        <taxon>Rhizobiaceae</taxon>
        <taxon>Rhizobium/Agrobacterium group</taxon>
        <taxon>Agrobacterium</taxon>
    </lineage>
</organism>
<dbReference type="Proteomes" id="UP000192140">
    <property type="component" value="Unassembled WGS sequence"/>
</dbReference>